<dbReference type="InterPro" id="IPR009057">
    <property type="entry name" value="Homeodomain-like_sf"/>
</dbReference>
<protein>
    <submittedName>
        <fullName evidence="7">TetR/AcrR family transcriptional regulator</fullName>
    </submittedName>
</protein>
<reference evidence="7" key="1">
    <citation type="submission" date="2022-01" db="EMBL/GenBank/DDBJ databases">
        <title>Microbacterium eymi and Microbacterium rhizovicinus sp. nov., isolated from the rhizospheric soil of Elymus tsukushiensis, a plant native to the Dokdo Islands, Republic of Korea.</title>
        <authorList>
            <person name="Hwang Y.J."/>
        </authorList>
    </citation>
    <scope>NUCLEOTIDE SEQUENCE</scope>
    <source>
        <strain evidence="7">KUDC0405</strain>
    </source>
</reference>
<dbReference type="RefSeq" id="WP_259612644.1">
    <property type="nucleotide sequence ID" value="NZ_CP091139.2"/>
</dbReference>
<keyword evidence="2 4" id="KW-0238">DNA-binding</keyword>
<dbReference type="PANTHER" id="PTHR30055:SF238">
    <property type="entry name" value="MYCOFACTOCIN BIOSYNTHESIS TRANSCRIPTIONAL REGULATOR MFTR-RELATED"/>
    <property type="match status" value="1"/>
</dbReference>
<evidence type="ECO:0000313" key="7">
    <source>
        <dbReference type="EMBL" id="UUT35996.1"/>
    </source>
</evidence>
<evidence type="ECO:0000256" key="5">
    <source>
        <dbReference type="SAM" id="MobiDB-lite"/>
    </source>
</evidence>
<feature type="DNA-binding region" description="H-T-H motif" evidence="4">
    <location>
        <begin position="39"/>
        <end position="58"/>
    </location>
</feature>
<dbReference type="SUPFAM" id="SSF46689">
    <property type="entry name" value="Homeodomain-like"/>
    <property type="match status" value="1"/>
</dbReference>
<feature type="compositionally biased region" description="Basic residues" evidence="5">
    <location>
        <begin position="182"/>
        <end position="203"/>
    </location>
</feature>
<dbReference type="InterPro" id="IPR023772">
    <property type="entry name" value="DNA-bd_HTH_TetR-type_CS"/>
</dbReference>
<feature type="domain" description="HTH tetR-type" evidence="6">
    <location>
        <begin position="16"/>
        <end position="76"/>
    </location>
</feature>
<evidence type="ECO:0000259" key="6">
    <source>
        <dbReference type="PROSITE" id="PS50977"/>
    </source>
</evidence>
<feature type="compositionally biased region" description="Basic and acidic residues" evidence="5">
    <location>
        <begin position="10"/>
        <end position="20"/>
    </location>
</feature>
<sequence length="203" mass="22822">MQEEAPLPGLRERKREQTRRRLETAAVEIVLEDGLDKLTIDALSERAEVSPRTFFNYFDSKEDAILGVRTQEDTQELVAETLEGMQPTSLLDGVLELLSAVVRGPGRDLHEQRHQIVRAHPELLQRKFSHMDGMLSPLSDGVRALIDRTSGPAQKDAVKKDAAQKDACALLGRAGPSGPHDLRRRHARRHDRARPRALTPLHR</sequence>
<organism evidence="7 8">
    <name type="scientific">Microbacterium elymi</name>
    <dbReference type="NCBI Taxonomy" id="2909587"/>
    <lineage>
        <taxon>Bacteria</taxon>
        <taxon>Bacillati</taxon>
        <taxon>Actinomycetota</taxon>
        <taxon>Actinomycetes</taxon>
        <taxon>Micrococcales</taxon>
        <taxon>Microbacteriaceae</taxon>
        <taxon>Microbacterium</taxon>
    </lineage>
</organism>
<dbReference type="PROSITE" id="PS01081">
    <property type="entry name" value="HTH_TETR_1"/>
    <property type="match status" value="1"/>
</dbReference>
<evidence type="ECO:0000256" key="1">
    <source>
        <dbReference type="ARBA" id="ARBA00023015"/>
    </source>
</evidence>
<feature type="region of interest" description="Disordered" evidence="5">
    <location>
        <begin position="1"/>
        <end position="20"/>
    </location>
</feature>
<name>A0ABY5NLQ6_9MICO</name>
<dbReference type="EMBL" id="CP091139">
    <property type="protein sequence ID" value="UUT35996.1"/>
    <property type="molecule type" value="Genomic_DNA"/>
</dbReference>
<keyword evidence="3" id="KW-0804">Transcription</keyword>
<dbReference type="PANTHER" id="PTHR30055">
    <property type="entry name" value="HTH-TYPE TRANSCRIPTIONAL REGULATOR RUTR"/>
    <property type="match status" value="1"/>
</dbReference>
<keyword evidence="8" id="KW-1185">Reference proteome</keyword>
<gene>
    <name evidence="7" type="ORF">L2X98_23080</name>
</gene>
<feature type="region of interest" description="Disordered" evidence="5">
    <location>
        <begin position="171"/>
        <end position="203"/>
    </location>
</feature>
<dbReference type="PROSITE" id="PS50977">
    <property type="entry name" value="HTH_TETR_2"/>
    <property type="match status" value="1"/>
</dbReference>
<evidence type="ECO:0000256" key="4">
    <source>
        <dbReference type="PROSITE-ProRule" id="PRU00335"/>
    </source>
</evidence>
<evidence type="ECO:0000256" key="2">
    <source>
        <dbReference type="ARBA" id="ARBA00023125"/>
    </source>
</evidence>
<evidence type="ECO:0000313" key="8">
    <source>
        <dbReference type="Proteomes" id="UP001054811"/>
    </source>
</evidence>
<dbReference type="InterPro" id="IPR001647">
    <property type="entry name" value="HTH_TetR"/>
</dbReference>
<accession>A0ABY5NLQ6</accession>
<proteinExistence type="predicted"/>
<dbReference type="InterPro" id="IPR050109">
    <property type="entry name" value="HTH-type_TetR-like_transc_reg"/>
</dbReference>
<evidence type="ECO:0000256" key="3">
    <source>
        <dbReference type="ARBA" id="ARBA00023163"/>
    </source>
</evidence>
<dbReference type="Pfam" id="PF00440">
    <property type="entry name" value="TetR_N"/>
    <property type="match status" value="1"/>
</dbReference>
<dbReference type="Gene3D" id="1.10.357.10">
    <property type="entry name" value="Tetracycline Repressor, domain 2"/>
    <property type="match status" value="1"/>
</dbReference>
<dbReference type="Proteomes" id="UP001054811">
    <property type="component" value="Chromosome"/>
</dbReference>
<keyword evidence="1" id="KW-0805">Transcription regulation</keyword>